<evidence type="ECO:0000256" key="5">
    <source>
        <dbReference type="ARBA" id="ARBA00022989"/>
    </source>
</evidence>
<keyword evidence="4" id="KW-0732">Signal</keyword>
<evidence type="ECO:0000256" key="4">
    <source>
        <dbReference type="ARBA" id="ARBA00022729"/>
    </source>
</evidence>
<evidence type="ECO:0000256" key="1">
    <source>
        <dbReference type="ARBA" id="ARBA00004141"/>
    </source>
</evidence>
<evidence type="ECO:0000256" key="6">
    <source>
        <dbReference type="ARBA" id="ARBA00023136"/>
    </source>
</evidence>
<dbReference type="PANTHER" id="PTHR13624">
    <property type="entry name" value="RE42071P"/>
    <property type="match status" value="1"/>
</dbReference>
<dbReference type="GO" id="GO:0016020">
    <property type="term" value="C:membrane"/>
    <property type="evidence" value="ECO:0007669"/>
    <property type="project" value="UniProtKB-SubCell"/>
</dbReference>
<dbReference type="PANTHER" id="PTHR13624:SF4">
    <property type="entry name" value="TRANSMEMBRANE PROTEIN 161A"/>
    <property type="match status" value="1"/>
</dbReference>
<proteinExistence type="inferred from homology"/>
<keyword evidence="7" id="KW-0325">Glycoprotein</keyword>
<comment type="subcellular location">
    <subcellularLocation>
        <location evidence="1">Membrane</location>
        <topology evidence="1">Multi-pass membrane protein</topology>
    </subcellularLocation>
</comment>
<feature type="transmembrane region" description="Helical" evidence="9">
    <location>
        <begin position="100"/>
        <end position="120"/>
    </location>
</feature>
<keyword evidence="6 9" id="KW-0472">Membrane</keyword>
<evidence type="ECO:0000313" key="11">
    <source>
        <dbReference type="Proteomes" id="UP000694700"/>
    </source>
</evidence>
<evidence type="ECO:0000256" key="3">
    <source>
        <dbReference type="ARBA" id="ARBA00022692"/>
    </source>
</evidence>
<feature type="transmembrane region" description="Helical" evidence="9">
    <location>
        <begin position="132"/>
        <end position="156"/>
    </location>
</feature>
<feature type="transmembrane region" description="Helical" evidence="9">
    <location>
        <begin position="39"/>
        <end position="58"/>
    </location>
</feature>
<evidence type="ECO:0000256" key="7">
    <source>
        <dbReference type="ARBA" id="ARBA00023180"/>
    </source>
</evidence>
<dbReference type="Ensembl" id="ENSCCRT00015068334.1">
    <property type="protein sequence ID" value="ENSCCRP00015066164.1"/>
    <property type="gene ID" value="ENSCCRG00015026967.1"/>
</dbReference>
<feature type="transmembrane region" description="Helical" evidence="9">
    <location>
        <begin position="6"/>
        <end position="27"/>
    </location>
</feature>
<sequence>VDASKEVNIASIWCVLTVFFCLYPSTLHYFRSEEGGERSVCLAFGFLSLLIAMLVLVVREDYLEFGLEPGFTSLFDSFEVFAKQHGYEWSVPFTKLSVKLGLAVICAFIGALLAFPGLRLAQTHLDAVTRVFCYLTVVTLQYLIPILLVLFSTLALKSLGGSLHFY</sequence>
<evidence type="ECO:0000256" key="2">
    <source>
        <dbReference type="ARBA" id="ARBA00009706"/>
    </source>
</evidence>
<evidence type="ECO:0000256" key="9">
    <source>
        <dbReference type="SAM" id="Phobius"/>
    </source>
</evidence>
<dbReference type="InterPro" id="IPR019395">
    <property type="entry name" value="Transmembrane_161A/B"/>
</dbReference>
<accession>A0A8C1WH46</accession>
<dbReference type="Proteomes" id="UP000694700">
    <property type="component" value="Unplaced"/>
</dbReference>
<evidence type="ECO:0000313" key="10">
    <source>
        <dbReference type="Ensembl" id="ENSCCRP00015066164.1"/>
    </source>
</evidence>
<reference evidence="10" key="1">
    <citation type="submission" date="2025-08" db="UniProtKB">
        <authorList>
            <consortium name="Ensembl"/>
        </authorList>
    </citation>
    <scope>IDENTIFICATION</scope>
</reference>
<comment type="similarity">
    <text evidence="2">Belongs to the TMEM161 family.</text>
</comment>
<dbReference type="Pfam" id="PF10268">
    <property type="entry name" value="Tmemb_161AB"/>
    <property type="match status" value="1"/>
</dbReference>
<protein>
    <recommendedName>
        <fullName evidence="8">Transmembrane protein 161A</fullName>
    </recommendedName>
</protein>
<evidence type="ECO:0000256" key="8">
    <source>
        <dbReference type="ARBA" id="ARBA00040182"/>
    </source>
</evidence>
<name>A0A8C1WH46_CYPCA</name>
<keyword evidence="5 9" id="KW-1133">Transmembrane helix</keyword>
<dbReference type="AlphaFoldDB" id="A0A8C1WH46"/>
<organism evidence="10 11">
    <name type="scientific">Cyprinus carpio</name>
    <name type="common">Common carp</name>
    <dbReference type="NCBI Taxonomy" id="7962"/>
    <lineage>
        <taxon>Eukaryota</taxon>
        <taxon>Metazoa</taxon>
        <taxon>Chordata</taxon>
        <taxon>Craniata</taxon>
        <taxon>Vertebrata</taxon>
        <taxon>Euteleostomi</taxon>
        <taxon>Actinopterygii</taxon>
        <taxon>Neopterygii</taxon>
        <taxon>Teleostei</taxon>
        <taxon>Ostariophysi</taxon>
        <taxon>Cypriniformes</taxon>
        <taxon>Cyprinidae</taxon>
        <taxon>Cyprininae</taxon>
        <taxon>Cyprinus</taxon>
    </lineage>
</organism>
<keyword evidence="3 9" id="KW-0812">Transmembrane</keyword>